<keyword evidence="4" id="KW-0235">DNA replication</keyword>
<dbReference type="GO" id="GO:0005658">
    <property type="term" value="C:alpha DNA polymerase:primase complex"/>
    <property type="evidence" value="ECO:0007669"/>
    <property type="project" value="TreeGrafter"/>
</dbReference>
<dbReference type="OMA" id="MAGPVEY"/>
<keyword evidence="3" id="KW-0639">Primosome</keyword>
<dbReference type="EMBL" id="ACPB03016346">
    <property type="status" value="NOT_ANNOTATED_CDS"/>
    <property type="molecule type" value="Genomic_DNA"/>
</dbReference>
<keyword evidence="5" id="KW-0479">Metal-binding</keyword>
<evidence type="ECO:0000256" key="2">
    <source>
        <dbReference type="ARBA" id="ARBA00022485"/>
    </source>
</evidence>
<reference evidence="9" key="1">
    <citation type="submission" date="2015-05" db="UniProtKB">
        <authorList>
            <consortium name="EnsemblMetazoa"/>
        </authorList>
    </citation>
    <scope>IDENTIFICATION</scope>
</reference>
<proteinExistence type="predicted"/>
<keyword evidence="2" id="KW-0004">4Fe-4S</keyword>
<dbReference type="PANTHER" id="PTHR10537">
    <property type="entry name" value="DNA PRIMASE LARGE SUBUNIT"/>
    <property type="match status" value="1"/>
</dbReference>
<dbReference type="Pfam" id="PF04104">
    <property type="entry name" value="DNA_primase_lrg"/>
    <property type="match status" value="1"/>
</dbReference>
<keyword evidence="6" id="KW-0408">Iron</keyword>
<protein>
    <recommendedName>
        <fullName evidence="8">DNA primase large subunit C-terminal domain-containing protein</fullName>
    </recommendedName>
</protein>
<evidence type="ECO:0000256" key="1">
    <source>
        <dbReference type="ARBA" id="ARBA00001966"/>
    </source>
</evidence>
<dbReference type="InterPro" id="IPR058560">
    <property type="entry name" value="DNA_primase_C"/>
</dbReference>
<dbReference type="InParanoid" id="T1HJY8"/>
<keyword evidence="7" id="KW-0411">Iron-sulfur</keyword>
<evidence type="ECO:0000313" key="10">
    <source>
        <dbReference type="Proteomes" id="UP000015103"/>
    </source>
</evidence>
<dbReference type="Proteomes" id="UP000015103">
    <property type="component" value="Unassembled WGS sequence"/>
</dbReference>
<evidence type="ECO:0000313" key="9">
    <source>
        <dbReference type="EnsemblMetazoa" id="RPRC004360-PA"/>
    </source>
</evidence>
<evidence type="ECO:0000256" key="7">
    <source>
        <dbReference type="ARBA" id="ARBA00023014"/>
    </source>
</evidence>
<dbReference type="HOGENOM" id="CLU_087953_1_0_1"/>
<evidence type="ECO:0000259" key="8">
    <source>
        <dbReference type="Pfam" id="PF04104"/>
    </source>
</evidence>
<dbReference type="AlphaFoldDB" id="T1HJY8"/>
<dbReference type="GO" id="GO:0046872">
    <property type="term" value="F:metal ion binding"/>
    <property type="evidence" value="ECO:0007669"/>
    <property type="project" value="UniProtKB-KW"/>
</dbReference>
<evidence type="ECO:0000256" key="3">
    <source>
        <dbReference type="ARBA" id="ARBA00022515"/>
    </source>
</evidence>
<accession>T1HJY8</accession>
<organism evidence="9 10">
    <name type="scientific">Rhodnius prolixus</name>
    <name type="common">Triatomid bug</name>
    <dbReference type="NCBI Taxonomy" id="13249"/>
    <lineage>
        <taxon>Eukaryota</taxon>
        <taxon>Metazoa</taxon>
        <taxon>Ecdysozoa</taxon>
        <taxon>Arthropoda</taxon>
        <taxon>Hexapoda</taxon>
        <taxon>Insecta</taxon>
        <taxon>Pterygota</taxon>
        <taxon>Neoptera</taxon>
        <taxon>Paraneoptera</taxon>
        <taxon>Hemiptera</taxon>
        <taxon>Heteroptera</taxon>
        <taxon>Panheteroptera</taxon>
        <taxon>Cimicomorpha</taxon>
        <taxon>Reduviidae</taxon>
        <taxon>Triatominae</taxon>
        <taxon>Rhodnius</taxon>
    </lineage>
</organism>
<name>T1HJY8_RHOPR</name>
<sequence length="225" mass="26425">MLQIINKNLCKILYEKRIISIIKYIEKILLPTNNKSTGVKRIVKHNMVDKLAEESFPLCMNILNYYLNKNHHLRNGGRFQYGLFLKGSGMPLSDALIFWRNHFTKKMDVKHFEKQYSYHIRHLYGAVGKMFSYPPHDCNTILKVMAGPVEYHGCPFKLLNKENIFFELKRNQISDTDAEQIWEIMKCGFPQLACAKYFNVQHNSSESITVHPNSYFERSQTLRLA</sequence>
<dbReference type="PANTHER" id="PTHR10537:SF3">
    <property type="entry name" value="DNA PRIMASE LARGE SUBUNIT"/>
    <property type="match status" value="1"/>
</dbReference>
<evidence type="ECO:0000256" key="5">
    <source>
        <dbReference type="ARBA" id="ARBA00022723"/>
    </source>
</evidence>
<feature type="domain" description="DNA primase large subunit C-terminal" evidence="8">
    <location>
        <begin position="49"/>
        <end position="216"/>
    </location>
</feature>
<dbReference type="STRING" id="13249.T1HJY8"/>
<keyword evidence="10" id="KW-1185">Reference proteome</keyword>
<dbReference type="InterPro" id="IPR007238">
    <property type="entry name" value="DNA_primase_lsu_euk/arc"/>
</dbReference>
<dbReference type="VEuPathDB" id="VectorBase:RPRC004360"/>
<dbReference type="GO" id="GO:0006269">
    <property type="term" value="P:DNA replication, synthesis of primer"/>
    <property type="evidence" value="ECO:0007669"/>
    <property type="project" value="UniProtKB-KW"/>
</dbReference>
<evidence type="ECO:0000256" key="4">
    <source>
        <dbReference type="ARBA" id="ARBA00022705"/>
    </source>
</evidence>
<dbReference type="GO" id="GO:0006270">
    <property type="term" value="P:DNA replication initiation"/>
    <property type="evidence" value="ECO:0007669"/>
    <property type="project" value="TreeGrafter"/>
</dbReference>
<evidence type="ECO:0000256" key="6">
    <source>
        <dbReference type="ARBA" id="ARBA00023004"/>
    </source>
</evidence>
<dbReference type="eggNOG" id="KOG2267">
    <property type="taxonomic scope" value="Eukaryota"/>
</dbReference>
<dbReference type="GO" id="GO:0051539">
    <property type="term" value="F:4 iron, 4 sulfur cluster binding"/>
    <property type="evidence" value="ECO:0007669"/>
    <property type="project" value="UniProtKB-KW"/>
</dbReference>
<dbReference type="EnsemblMetazoa" id="RPRC004360-RA">
    <property type="protein sequence ID" value="RPRC004360-PA"/>
    <property type="gene ID" value="RPRC004360"/>
</dbReference>
<comment type="cofactor">
    <cofactor evidence="1">
        <name>[4Fe-4S] cluster</name>
        <dbReference type="ChEBI" id="CHEBI:49883"/>
    </cofactor>
</comment>